<name>X6LQG3_RETFI</name>
<sequence>REREKISTQYEHNTNKQIKTGIGSAVKKKEDFRVRAKRIESWNRKLLDNAQKNVPRLYEHFGMNEIDVVSVNRDKDLHTQCLRKCEKHFSSACNFIASAKVPCITDETITRKTAKTEIHNALRSVQL</sequence>
<proteinExistence type="predicted"/>
<feature type="non-terminal residue" evidence="1">
    <location>
        <position position="1"/>
    </location>
</feature>
<accession>X6LQG3</accession>
<dbReference type="EMBL" id="ASPP01030092">
    <property type="protein sequence ID" value="ETO04138.1"/>
    <property type="molecule type" value="Genomic_DNA"/>
</dbReference>
<comment type="caution">
    <text evidence="1">The sequence shown here is derived from an EMBL/GenBank/DDBJ whole genome shotgun (WGS) entry which is preliminary data.</text>
</comment>
<evidence type="ECO:0000313" key="2">
    <source>
        <dbReference type="Proteomes" id="UP000023152"/>
    </source>
</evidence>
<dbReference type="AlphaFoldDB" id="X6LQG3"/>
<keyword evidence="2" id="KW-1185">Reference proteome</keyword>
<feature type="non-terminal residue" evidence="1">
    <location>
        <position position="127"/>
    </location>
</feature>
<protein>
    <submittedName>
        <fullName evidence="1">Uncharacterized protein</fullName>
    </submittedName>
</protein>
<gene>
    <name evidence="1" type="ORF">RFI_33264</name>
</gene>
<reference evidence="1 2" key="1">
    <citation type="journal article" date="2013" name="Curr. Biol.">
        <title>The Genome of the Foraminiferan Reticulomyxa filosa.</title>
        <authorList>
            <person name="Glockner G."/>
            <person name="Hulsmann N."/>
            <person name="Schleicher M."/>
            <person name="Noegel A.A."/>
            <person name="Eichinger L."/>
            <person name="Gallinger C."/>
            <person name="Pawlowski J."/>
            <person name="Sierra R."/>
            <person name="Euteneuer U."/>
            <person name="Pillet L."/>
            <person name="Moustafa A."/>
            <person name="Platzer M."/>
            <person name="Groth M."/>
            <person name="Szafranski K."/>
            <person name="Schliwa M."/>
        </authorList>
    </citation>
    <scope>NUCLEOTIDE SEQUENCE [LARGE SCALE GENOMIC DNA]</scope>
</reference>
<evidence type="ECO:0000313" key="1">
    <source>
        <dbReference type="EMBL" id="ETO04138.1"/>
    </source>
</evidence>
<organism evidence="1 2">
    <name type="scientific">Reticulomyxa filosa</name>
    <dbReference type="NCBI Taxonomy" id="46433"/>
    <lineage>
        <taxon>Eukaryota</taxon>
        <taxon>Sar</taxon>
        <taxon>Rhizaria</taxon>
        <taxon>Retaria</taxon>
        <taxon>Foraminifera</taxon>
        <taxon>Monothalamids</taxon>
        <taxon>Reticulomyxidae</taxon>
        <taxon>Reticulomyxa</taxon>
    </lineage>
</organism>
<dbReference type="Proteomes" id="UP000023152">
    <property type="component" value="Unassembled WGS sequence"/>
</dbReference>